<keyword evidence="2" id="KW-0812">Transmembrane</keyword>
<name>A0ABP8WHA4_9PSEU</name>
<dbReference type="RefSeq" id="WP_345380790.1">
    <property type="nucleotide sequence ID" value="NZ_BAABIC010000008.1"/>
</dbReference>
<proteinExistence type="predicted"/>
<dbReference type="PANTHER" id="PTHR33371">
    <property type="entry name" value="INTERMEMBRANE PHOSPHOLIPID TRANSPORT SYSTEM BINDING PROTEIN MLAD-RELATED"/>
    <property type="match status" value="1"/>
</dbReference>
<dbReference type="InterPro" id="IPR005693">
    <property type="entry name" value="Mce"/>
</dbReference>
<feature type="region of interest" description="Disordered" evidence="1">
    <location>
        <begin position="385"/>
        <end position="404"/>
    </location>
</feature>
<keyword evidence="6" id="KW-1185">Reference proteome</keyword>
<evidence type="ECO:0000259" key="3">
    <source>
        <dbReference type="Pfam" id="PF02470"/>
    </source>
</evidence>
<reference evidence="6" key="1">
    <citation type="journal article" date="2019" name="Int. J. Syst. Evol. Microbiol.">
        <title>The Global Catalogue of Microorganisms (GCM) 10K type strain sequencing project: providing services to taxonomists for standard genome sequencing and annotation.</title>
        <authorList>
            <consortium name="The Broad Institute Genomics Platform"/>
            <consortium name="The Broad Institute Genome Sequencing Center for Infectious Disease"/>
            <person name="Wu L."/>
            <person name="Ma J."/>
        </authorList>
    </citation>
    <scope>NUCLEOTIDE SEQUENCE [LARGE SCALE GENOMIC DNA]</scope>
    <source>
        <strain evidence="6">JCM 18055</strain>
    </source>
</reference>
<evidence type="ECO:0000256" key="2">
    <source>
        <dbReference type="SAM" id="Phobius"/>
    </source>
</evidence>
<dbReference type="PANTHER" id="PTHR33371:SF19">
    <property type="entry name" value="MCE-FAMILY PROTEIN MCE4A"/>
    <property type="match status" value="1"/>
</dbReference>
<comment type="caution">
    <text evidence="5">The sequence shown here is derived from an EMBL/GenBank/DDBJ whole genome shotgun (WGS) entry which is preliminary data.</text>
</comment>
<feature type="region of interest" description="Disordered" evidence="1">
    <location>
        <begin position="339"/>
        <end position="377"/>
    </location>
</feature>
<feature type="domain" description="Mce/MlaD" evidence="3">
    <location>
        <begin position="36"/>
        <end position="114"/>
    </location>
</feature>
<dbReference type="Pfam" id="PF11887">
    <property type="entry name" value="Mce4_CUP1"/>
    <property type="match status" value="1"/>
</dbReference>
<dbReference type="NCBIfam" id="TIGR00996">
    <property type="entry name" value="Mtu_fam_mce"/>
    <property type="match status" value="1"/>
</dbReference>
<dbReference type="Proteomes" id="UP001500325">
    <property type="component" value="Unassembled WGS sequence"/>
</dbReference>
<gene>
    <name evidence="5" type="ORF">GCM10023215_26800</name>
</gene>
<evidence type="ECO:0000313" key="6">
    <source>
        <dbReference type="Proteomes" id="UP001500325"/>
    </source>
</evidence>
<keyword evidence="2" id="KW-1133">Transmembrane helix</keyword>
<dbReference type="Pfam" id="PF02470">
    <property type="entry name" value="MlaD"/>
    <property type="match status" value="1"/>
</dbReference>
<sequence length="404" mass="42840">MTQSIKLKVYALILLGVIGGFAALCVAVYNKAFTSTVPVYVRADRSGLQMYPGNRVQLLGVDVGEVGNVALDEGGRSVLITLDMDPDTLNQIPANAGVELNQLTAFGAKTVGLTVPEQASSATLAADDTLMTDRVTVEVNTLFDHLDDVLTTLEPDKVSAFLGNMARSLNGRGAQIGETATELEAYLRRFNENLPDLQRTLQSGADLTNLYADIAPDLTTLLDNAAFTSRTIVDQQAQLDSFFYQVTRLSGVGADFFRQNGDDLEEVVRTGLPTTSLLREYSPVFSCFLQGMDEGRKRLEKTQGDTVPGLVGNTTFEPGDRAYDGPPVVAATGGPNCNGLPSVDGLSTPPELLRNVDEGGEPNPDPGDNTLRIGDPPLVAQLFGPLAAQGANGADGAENAESGR</sequence>
<evidence type="ECO:0000313" key="5">
    <source>
        <dbReference type="EMBL" id="GAA4689244.1"/>
    </source>
</evidence>
<organism evidence="5 6">
    <name type="scientific">Pseudonocardia yuanmonensis</name>
    <dbReference type="NCBI Taxonomy" id="1095914"/>
    <lineage>
        <taxon>Bacteria</taxon>
        <taxon>Bacillati</taxon>
        <taxon>Actinomycetota</taxon>
        <taxon>Actinomycetes</taxon>
        <taxon>Pseudonocardiales</taxon>
        <taxon>Pseudonocardiaceae</taxon>
        <taxon>Pseudonocardia</taxon>
    </lineage>
</organism>
<evidence type="ECO:0000256" key="1">
    <source>
        <dbReference type="SAM" id="MobiDB-lite"/>
    </source>
</evidence>
<dbReference type="EMBL" id="BAABIC010000008">
    <property type="protein sequence ID" value="GAA4689244.1"/>
    <property type="molecule type" value="Genomic_DNA"/>
</dbReference>
<feature type="domain" description="Mammalian cell entry C-terminal" evidence="4">
    <location>
        <begin position="121"/>
        <end position="335"/>
    </location>
</feature>
<accession>A0ABP8WHA4</accession>
<protein>
    <submittedName>
        <fullName evidence="5">MCE family protein</fullName>
    </submittedName>
</protein>
<dbReference type="InterPro" id="IPR052336">
    <property type="entry name" value="MlaD_Phospholipid_Transporter"/>
</dbReference>
<keyword evidence="2" id="KW-0472">Membrane</keyword>
<feature type="compositionally biased region" description="Low complexity" evidence="1">
    <location>
        <begin position="387"/>
        <end position="404"/>
    </location>
</feature>
<evidence type="ECO:0000259" key="4">
    <source>
        <dbReference type="Pfam" id="PF11887"/>
    </source>
</evidence>
<dbReference type="InterPro" id="IPR003399">
    <property type="entry name" value="Mce/MlaD"/>
</dbReference>
<feature type="transmembrane region" description="Helical" evidence="2">
    <location>
        <begin position="9"/>
        <end position="29"/>
    </location>
</feature>
<dbReference type="InterPro" id="IPR024516">
    <property type="entry name" value="Mce_C"/>
</dbReference>